<accession>A0ABR7J4I2</accession>
<keyword evidence="1" id="KW-0812">Transmembrane</keyword>
<evidence type="ECO:0000313" key="3">
    <source>
        <dbReference type="Proteomes" id="UP000629963"/>
    </source>
</evidence>
<feature type="transmembrane region" description="Helical" evidence="1">
    <location>
        <begin position="35"/>
        <end position="55"/>
    </location>
</feature>
<keyword evidence="1" id="KW-0472">Membrane</keyword>
<feature type="transmembrane region" description="Helical" evidence="1">
    <location>
        <begin position="62"/>
        <end position="80"/>
    </location>
</feature>
<name>A0ABR7J4I2_9FLAO</name>
<sequence length="120" mass="13836">MKYLHLILASISFATLVFFLVTAYADRIKLKPVNVIYVCLSICFGLPILYFALNLIFAFLMLWYYILGAALIVLGIMSLFIPNLKIYHKIIIIVLIGVTLILYYDYRSILEINFEVIFNG</sequence>
<dbReference type="Proteomes" id="UP000629963">
    <property type="component" value="Unassembled WGS sequence"/>
</dbReference>
<evidence type="ECO:0000256" key="1">
    <source>
        <dbReference type="SAM" id="Phobius"/>
    </source>
</evidence>
<feature type="transmembrane region" description="Helical" evidence="1">
    <location>
        <begin position="86"/>
        <end position="104"/>
    </location>
</feature>
<reference evidence="2 3" key="1">
    <citation type="submission" date="2020-08" db="EMBL/GenBank/DDBJ databases">
        <title>Description of novel Flavobacterium F-380 isolate.</title>
        <authorList>
            <person name="Saticioglu I.B."/>
            <person name="Duman M."/>
            <person name="Altun S."/>
        </authorList>
    </citation>
    <scope>NUCLEOTIDE SEQUENCE [LARGE SCALE GENOMIC DNA]</scope>
    <source>
        <strain evidence="2 3">F-380</strain>
    </source>
</reference>
<comment type="caution">
    <text evidence="2">The sequence shown here is derived from an EMBL/GenBank/DDBJ whole genome shotgun (WGS) entry which is preliminary data.</text>
</comment>
<keyword evidence="1" id="KW-1133">Transmembrane helix</keyword>
<gene>
    <name evidence="2" type="ORF">H8R23_03430</name>
</gene>
<evidence type="ECO:0000313" key="2">
    <source>
        <dbReference type="EMBL" id="MBC5840446.1"/>
    </source>
</evidence>
<dbReference type="EMBL" id="JACRUJ010000001">
    <property type="protein sequence ID" value="MBC5840446.1"/>
    <property type="molecule type" value="Genomic_DNA"/>
</dbReference>
<protein>
    <submittedName>
        <fullName evidence="2">Uncharacterized protein</fullName>
    </submittedName>
</protein>
<dbReference type="RefSeq" id="WP_187009021.1">
    <property type="nucleotide sequence ID" value="NZ_JACRUI010000001.1"/>
</dbReference>
<keyword evidence="3" id="KW-1185">Reference proteome</keyword>
<organism evidence="2 3">
    <name type="scientific">Flavobacterium kayseriense</name>
    <dbReference type="NCBI Taxonomy" id="2764714"/>
    <lineage>
        <taxon>Bacteria</taxon>
        <taxon>Pseudomonadati</taxon>
        <taxon>Bacteroidota</taxon>
        <taxon>Flavobacteriia</taxon>
        <taxon>Flavobacteriales</taxon>
        <taxon>Flavobacteriaceae</taxon>
        <taxon>Flavobacterium</taxon>
    </lineage>
</organism>
<proteinExistence type="predicted"/>